<dbReference type="InterPro" id="IPR008965">
    <property type="entry name" value="CBM2/CBM3_carb-bd_dom_sf"/>
</dbReference>
<keyword evidence="2" id="KW-0812">Transmembrane</keyword>
<feature type="transmembrane region" description="Helical" evidence="2">
    <location>
        <begin position="218"/>
        <end position="237"/>
    </location>
</feature>
<evidence type="ECO:0000259" key="3">
    <source>
        <dbReference type="Pfam" id="PF00963"/>
    </source>
</evidence>
<feature type="domain" description="Cohesin" evidence="3">
    <location>
        <begin position="34"/>
        <end position="164"/>
    </location>
</feature>
<evidence type="ECO:0000256" key="1">
    <source>
        <dbReference type="SAM" id="MobiDB-lite"/>
    </source>
</evidence>
<protein>
    <recommendedName>
        <fullName evidence="3">Cohesin domain-containing protein</fullName>
    </recommendedName>
</protein>
<dbReference type="AlphaFoldDB" id="A0A7G9Z8Z4"/>
<organism evidence="4">
    <name type="scientific">Candidatus Methanophaga sp. ANME-1 ERB7</name>
    <dbReference type="NCBI Taxonomy" id="2759913"/>
    <lineage>
        <taxon>Archaea</taxon>
        <taxon>Methanobacteriati</taxon>
        <taxon>Methanobacteriota</taxon>
        <taxon>Stenosarchaea group</taxon>
        <taxon>Methanomicrobia</taxon>
        <taxon>Candidatus Methanophagales</taxon>
        <taxon>Candidatus Methanophagaceae</taxon>
        <taxon>Candidatus Methanophaga</taxon>
    </lineage>
</organism>
<evidence type="ECO:0000313" key="4">
    <source>
        <dbReference type="EMBL" id="QNO56728.1"/>
    </source>
</evidence>
<dbReference type="SUPFAM" id="SSF49384">
    <property type="entry name" value="Carbohydrate-binding domain"/>
    <property type="match status" value="1"/>
</dbReference>
<dbReference type="GO" id="GO:0000272">
    <property type="term" value="P:polysaccharide catabolic process"/>
    <property type="evidence" value="ECO:0007669"/>
    <property type="project" value="InterPro"/>
</dbReference>
<evidence type="ECO:0000256" key="2">
    <source>
        <dbReference type="SAM" id="Phobius"/>
    </source>
</evidence>
<feature type="region of interest" description="Disordered" evidence="1">
    <location>
        <begin position="185"/>
        <end position="216"/>
    </location>
</feature>
<name>A0A7G9Z8Z4_9EURY</name>
<proteinExistence type="predicted"/>
<dbReference type="InterPro" id="IPR002102">
    <property type="entry name" value="Cohesin_dom"/>
</dbReference>
<accession>A0A7G9Z8Z4</accession>
<keyword evidence="2" id="KW-0472">Membrane</keyword>
<gene>
    <name evidence="4" type="ORF">HGIILDEE_00017</name>
</gene>
<sequence>MDKRIGISLLLASAIFGLFAPLAFALPTADNFGVSDVSGGNQGTYILVPVNITNAQNGPIVSVRFDTLYDNSVINVVGAQKGDLTSLWDSPISNNLPWGTRVAMVYDGKDEHAIQNCSSGSVVLLKFSIIGEPGETSRMDFAGIQLADTGYKQSGTALAKNGTFSILSELSGPTHAPALIHSPPATEPPAVESDGAEGLITPSDTEYKAPTSTPKPPGFNTISAIAGLIAVSYLSLWRRKA</sequence>
<reference evidence="4" key="1">
    <citation type="submission" date="2020-06" db="EMBL/GenBank/DDBJ databases">
        <title>Unique genomic features of the anaerobic methanotrophic archaea.</title>
        <authorList>
            <person name="Chadwick G.L."/>
            <person name="Skennerton C.T."/>
            <person name="Laso-Perez R."/>
            <person name="Leu A.O."/>
            <person name="Speth D.R."/>
            <person name="Yu H."/>
            <person name="Morgan-Lang C."/>
            <person name="Hatzenpichler R."/>
            <person name="Goudeau D."/>
            <person name="Malmstrom R."/>
            <person name="Brazelton W.J."/>
            <person name="Woyke T."/>
            <person name="Hallam S.J."/>
            <person name="Tyson G.W."/>
            <person name="Wegener G."/>
            <person name="Boetius A."/>
            <person name="Orphan V."/>
        </authorList>
    </citation>
    <scope>NUCLEOTIDE SEQUENCE</scope>
</reference>
<keyword evidence="2" id="KW-1133">Transmembrane helix</keyword>
<dbReference type="Gene3D" id="2.60.40.680">
    <property type="match status" value="1"/>
</dbReference>
<dbReference type="Pfam" id="PF00963">
    <property type="entry name" value="Cohesin"/>
    <property type="match status" value="1"/>
</dbReference>
<dbReference type="EMBL" id="MT631666">
    <property type="protein sequence ID" value="QNO56728.1"/>
    <property type="molecule type" value="Genomic_DNA"/>
</dbReference>
<dbReference type="GO" id="GO:0030246">
    <property type="term" value="F:carbohydrate binding"/>
    <property type="evidence" value="ECO:0007669"/>
    <property type="project" value="InterPro"/>
</dbReference>